<gene>
    <name evidence="2" type="ORF">P174DRAFT_370410</name>
</gene>
<organism evidence="2 3">
    <name type="scientific">Aspergillus novofumigatus (strain IBT 16806)</name>
    <dbReference type="NCBI Taxonomy" id="1392255"/>
    <lineage>
        <taxon>Eukaryota</taxon>
        <taxon>Fungi</taxon>
        <taxon>Dikarya</taxon>
        <taxon>Ascomycota</taxon>
        <taxon>Pezizomycotina</taxon>
        <taxon>Eurotiomycetes</taxon>
        <taxon>Eurotiomycetidae</taxon>
        <taxon>Eurotiales</taxon>
        <taxon>Aspergillaceae</taxon>
        <taxon>Aspergillus</taxon>
        <taxon>Aspergillus subgen. Fumigati</taxon>
    </lineage>
</organism>
<accession>A0A2I1C7A6</accession>
<dbReference type="OrthoDB" id="4365599at2759"/>
<comment type="caution">
    <text evidence="2">The sequence shown here is derived from an EMBL/GenBank/DDBJ whole genome shotgun (WGS) entry which is preliminary data.</text>
</comment>
<dbReference type="Pfam" id="PF14214">
    <property type="entry name" value="Helitron_like_N"/>
    <property type="match status" value="1"/>
</dbReference>
<reference evidence="3" key="1">
    <citation type="journal article" date="2018" name="Proc. Natl. Acad. Sci. U.S.A.">
        <title>Linking secondary metabolites to gene clusters through genome sequencing of six diverse Aspergillus species.</title>
        <authorList>
            <person name="Kaerboelling I."/>
            <person name="Vesth T.C."/>
            <person name="Frisvad J.C."/>
            <person name="Nybo J.L."/>
            <person name="Theobald S."/>
            <person name="Kuo A."/>
            <person name="Bowyer P."/>
            <person name="Matsuda Y."/>
            <person name="Mondo S."/>
            <person name="Lyhne E.K."/>
            <person name="Kogle M.E."/>
            <person name="Clum A."/>
            <person name="Lipzen A."/>
            <person name="Salamov A."/>
            <person name="Ngan C.Y."/>
            <person name="Daum C."/>
            <person name="Chiniquy J."/>
            <person name="Barry K."/>
            <person name="LaButti K."/>
            <person name="Haridas S."/>
            <person name="Simmons B.A."/>
            <person name="Magnuson J.K."/>
            <person name="Mortensen U.H."/>
            <person name="Larsen T.O."/>
            <person name="Grigoriev I.V."/>
            <person name="Baker S.E."/>
            <person name="Andersen M.R."/>
        </authorList>
    </citation>
    <scope>NUCLEOTIDE SEQUENCE [LARGE SCALE GENOMIC DNA]</scope>
    <source>
        <strain evidence="3">IBT 16806</strain>
    </source>
</reference>
<proteinExistence type="predicted"/>
<evidence type="ECO:0000259" key="1">
    <source>
        <dbReference type="Pfam" id="PF14214"/>
    </source>
</evidence>
<sequence>NPVVVAAFVHHICAAVFDGLLASGCNHRGILGDVLNYYRVVETNGRGMLHLYAMVWL</sequence>
<dbReference type="RefSeq" id="XP_024682115.1">
    <property type="nucleotide sequence ID" value="XM_024822331.1"/>
</dbReference>
<dbReference type="InterPro" id="IPR025476">
    <property type="entry name" value="Helitron_helicase-like"/>
</dbReference>
<evidence type="ECO:0000313" key="2">
    <source>
        <dbReference type="EMBL" id="PKX93520.1"/>
    </source>
</evidence>
<dbReference type="GeneID" id="36529657"/>
<dbReference type="STRING" id="1392255.A0A2I1C7A6"/>
<dbReference type="EMBL" id="MSZS01000004">
    <property type="protein sequence ID" value="PKX93520.1"/>
    <property type="molecule type" value="Genomic_DNA"/>
</dbReference>
<dbReference type="VEuPathDB" id="FungiDB:P174DRAFT_370410"/>
<dbReference type="AlphaFoldDB" id="A0A2I1C7A6"/>
<feature type="non-terminal residue" evidence="2">
    <location>
        <position position="1"/>
    </location>
</feature>
<feature type="domain" description="Helitron helicase-like" evidence="1">
    <location>
        <begin position="1"/>
        <end position="53"/>
    </location>
</feature>
<keyword evidence="3" id="KW-1185">Reference proteome</keyword>
<evidence type="ECO:0000313" key="3">
    <source>
        <dbReference type="Proteomes" id="UP000234474"/>
    </source>
</evidence>
<name>A0A2I1C7A6_ASPN1</name>
<dbReference type="Proteomes" id="UP000234474">
    <property type="component" value="Unassembled WGS sequence"/>
</dbReference>
<protein>
    <recommendedName>
        <fullName evidence="1">Helitron helicase-like domain-containing protein</fullName>
    </recommendedName>
</protein>